<dbReference type="AlphaFoldDB" id="A0A0B8P931"/>
<name>A0A0B8P931_9VIBR</name>
<protein>
    <recommendedName>
        <fullName evidence="3">TIGR02646 family protein</fullName>
    </recommendedName>
</protein>
<sequence>MYSIVKSIQPNSLVTYKNDPNASYENLPKNVKLDIKWSLLTEQGFVCAYCMTPIDENKMRIEHWACQKEHEDKELDYSNMLACCTGNENQRDEEYICDKMKGNKSLRYSPACYGHRINERIYYEHGNGTIHSSVAEFDEQLRSVLNLNYHRLVSNRKAALRAIHARLETVKKGGNATKNDIEGLLRDVCSRRATKVKRKVDVLGQNFTIEWPEKHKPFYGFLSDYLQHKLQGK</sequence>
<gene>
    <name evidence="1" type="ORF">JCM19232_1477</name>
</gene>
<proteinExistence type="predicted"/>
<dbReference type="EMBL" id="BBSA01000008">
    <property type="protein sequence ID" value="GAM63330.1"/>
    <property type="molecule type" value="Genomic_DNA"/>
</dbReference>
<evidence type="ECO:0000313" key="2">
    <source>
        <dbReference type="Proteomes" id="UP000031670"/>
    </source>
</evidence>
<reference evidence="1 2" key="1">
    <citation type="submission" date="2015-01" db="EMBL/GenBank/DDBJ databases">
        <title>Vibrio sp. C5 JCM 19232 whole genome shotgun sequence.</title>
        <authorList>
            <person name="Sawabe T."/>
            <person name="Meirelles P."/>
            <person name="Feng G."/>
            <person name="Sayaka M."/>
            <person name="Hattori M."/>
            <person name="Ohkuma M."/>
        </authorList>
    </citation>
    <scope>NUCLEOTIDE SEQUENCE [LARGE SCALE GENOMIC DNA]</scope>
    <source>
        <strain evidence="1 2">JCM19232</strain>
    </source>
</reference>
<comment type="caution">
    <text evidence="1">The sequence shown here is derived from an EMBL/GenBank/DDBJ whole genome shotgun (WGS) entry which is preliminary data.</text>
</comment>
<evidence type="ECO:0008006" key="3">
    <source>
        <dbReference type="Google" id="ProtNLM"/>
    </source>
</evidence>
<evidence type="ECO:0000313" key="1">
    <source>
        <dbReference type="EMBL" id="GAM63330.1"/>
    </source>
</evidence>
<dbReference type="Proteomes" id="UP000031670">
    <property type="component" value="Unassembled WGS sequence"/>
</dbReference>
<reference evidence="1 2" key="2">
    <citation type="submission" date="2015-01" db="EMBL/GenBank/DDBJ databases">
        <authorList>
            <consortium name="NBRP consortium"/>
            <person name="Sawabe T."/>
            <person name="Meirelles P."/>
            <person name="Feng G."/>
            <person name="Sayaka M."/>
            <person name="Hattori M."/>
            <person name="Ohkuma M."/>
        </authorList>
    </citation>
    <scope>NUCLEOTIDE SEQUENCE [LARGE SCALE GENOMIC DNA]</scope>
    <source>
        <strain evidence="1 2">JCM19232</strain>
    </source>
</reference>
<organism evidence="1 2">
    <name type="scientific">Vibrio ishigakensis</name>
    <dbReference type="NCBI Taxonomy" id="1481914"/>
    <lineage>
        <taxon>Bacteria</taxon>
        <taxon>Pseudomonadati</taxon>
        <taxon>Pseudomonadota</taxon>
        <taxon>Gammaproteobacteria</taxon>
        <taxon>Vibrionales</taxon>
        <taxon>Vibrionaceae</taxon>
        <taxon>Vibrio</taxon>
    </lineage>
</organism>
<accession>A0A0B8P931</accession>